<evidence type="ECO:0000313" key="2">
    <source>
        <dbReference type="Proteomes" id="UP001519460"/>
    </source>
</evidence>
<reference evidence="1 2" key="1">
    <citation type="journal article" date="2023" name="Sci. Data">
        <title>Genome assembly of the Korean intertidal mud-creeper Batillaria attramentaria.</title>
        <authorList>
            <person name="Patra A.K."/>
            <person name="Ho P.T."/>
            <person name="Jun S."/>
            <person name="Lee S.J."/>
            <person name="Kim Y."/>
            <person name="Won Y.J."/>
        </authorList>
    </citation>
    <scope>NUCLEOTIDE SEQUENCE [LARGE SCALE GENOMIC DNA]</scope>
    <source>
        <strain evidence="1">Wonlab-2016</strain>
    </source>
</reference>
<comment type="caution">
    <text evidence="1">The sequence shown here is derived from an EMBL/GenBank/DDBJ whole genome shotgun (WGS) entry which is preliminary data.</text>
</comment>
<name>A0ABD0JFZ9_9CAEN</name>
<sequence>MDLRLIEHSTELSLRRFEAQLSQEFDGVRRAECGMRTNYEKACPVAELLLCAKAVAVLIEVFYLPQPGQSQGRIWFSRTPVSGDLAPLAYLRLGTADLLLIRGCYKTVGPSPRPSP</sequence>
<protein>
    <submittedName>
        <fullName evidence="1">Uncharacterized protein</fullName>
    </submittedName>
</protein>
<gene>
    <name evidence="1" type="ORF">BaRGS_00034946</name>
</gene>
<organism evidence="1 2">
    <name type="scientific">Batillaria attramentaria</name>
    <dbReference type="NCBI Taxonomy" id="370345"/>
    <lineage>
        <taxon>Eukaryota</taxon>
        <taxon>Metazoa</taxon>
        <taxon>Spiralia</taxon>
        <taxon>Lophotrochozoa</taxon>
        <taxon>Mollusca</taxon>
        <taxon>Gastropoda</taxon>
        <taxon>Caenogastropoda</taxon>
        <taxon>Sorbeoconcha</taxon>
        <taxon>Cerithioidea</taxon>
        <taxon>Batillariidae</taxon>
        <taxon>Batillaria</taxon>
    </lineage>
</organism>
<keyword evidence="2" id="KW-1185">Reference proteome</keyword>
<dbReference type="AlphaFoldDB" id="A0ABD0JFZ9"/>
<evidence type="ECO:0000313" key="1">
    <source>
        <dbReference type="EMBL" id="KAK7473839.1"/>
    </source>
</evidence>
<dbReference type="Proteomes" id="UP001519460">
    <property type="component" value="Unassembled WGS sequence"/>
</dbReference>
<proteinExistence type="predicted"/>
<accession>A0ABD0JFZ9</accession>
<dbReference type="EMBL" id="JACVVK020000456">
    <property type="protein sequence ID" value="KAK7473839.1"/>
    <property type="molecule type" value="Genomic_DNA"/>
</dbReference>